<reference evidence="4 5" key="2">
    <citation type="journal article" date="2016" name="Int. J. Syst. Evol. Microbiol.">
        <title>Paenibacillus bovis sp. nov., isolated from raw yak (Bos grunniens) milk.</title>
        <authorList>
            <person name="Gao C."/>
            <person name="Han J."/>
            <person name="Liu Z."/>
            <person name="Xu X."/>
            <person name="Hang F."/>
            <person name="Wu Z."/>
        </authorList>
    </citation>
    <scope>NUCLEOTIDE SEQUENCE [LARGE SCALE GENOMIC DNA]</scope>
    <source>
        <strain evidence="4 5">BD3526</strain>
    </source>
</reference>
<dbReference type="Proteomes" id="UP000078148">
    <property type="component" value="Chromosome"/>
</dbReference>
<evidence type="ECO:0000256" key="1">
    <source>
        <dbReference type="SAM" id="MobiDB-lite"/>
    </source>
</evidence>
<evidence type="ECO:0000313" key="5">
    <source>
        <dbReference type="Proteomes" id="UP000078148"/>
    </source>
</evidence>
<dbReference type="KEGG" id="pbv:AR543_18435"/>
<feature type="signal peptide" evidence="2">
    <location>
        <begin position="1"/>
        <end position="21"/>
    </location>
</feature>
<sequence>MKTFQKIVSLTAVLALSSAMAVPYAIAEQASSQGTAILSSGAVTATGMNLYVATSGSDTSGDGSEDKPYATLEKARDAIRALNGKLPEHGITVWIKGGEYETSTLELNEQDSGTADKPIIYRSYPGEHVTLTNGVHVPASDWKPLSPAAAARVHPNVYADKLYELDMTQKGFKHIFHFSGGTSFTEQWGIVDLIANGERQPISQWPNPGESVNNHRKGWTTINGSADAKSFYYGEGGIPENDDTTNTLDLDGTNRSERWKKSLESGHPLYLKGFWRTVWSPITSSVQEIDTKHHVITLKDIPDGGMGSKWSKAVVDYRNSTSALADTYKNQQSLTTPPSADDALHDVDTSSTAYTMYQEGGTTKSVELKEELTEDSLLKTEAADPAQEAEDAKPVTLQSLDNPVTAPTASKTDQTAAKTDSAAAADSTASGTDRTLTKESSALKSDRSATDSPVTYLGEQPSPVYYPDENTSQTVVTKDVYAKTVSGNVYESAYDSGYTAKIRAPYRIGTGIEEWRAINYLDEIDQPGEWALDFKDHKLYYYPKGGKIQNLNMIVADNENPVVSFKNASYVQLLGFTIEGSMGNGIELKNSGHITVAANTLRNLGNGGILDVGGSSNLFQSNDIYELGGFGISINDSGDRKSLTAANSRVTNNHIHHVGELTHLEPILVRNSVGITFDHNLMHDVPKDAVRYVYSNNLTFEYNEVHNTSLIEGDTGAFYTAQDWASYGNVLRYNFIHHNKRSNGFYSDGADSGDNYQYNIIQGSTKGILLNGHDNIAKNNLVVDSNMIQIDQRGDNKSHGVNSIFADQLREMNPTSNPWAQYGKTLQQKYGYNHTLWSSILDPSWHPEYPNGTKMTDNMLVNTPSVVVPKKGDTTIAGNDFINSVGQAGFYDYSKMDLRTDNKQILAKFPDLNKVFPQIGLETDTYRTRVTTRAESGGLSNH</sequence>
<feature type="compositionally biased region" description="Polar residues" evidence="1">
    <location>
        <begin position="396"/>
        <end position="411"/>
    </location>
</feature>
<organism evidence="4 5">
    <name type="scientific">Paenibacillus bovis</name>
    <dbReference type="NCBI Taxonomy" id="1616788"/>
    <lineage>
        <taxon>Bacteria</taxon>
        <taxon>Bacillati</taxon>
        <taxon>Bacillota</taxon>
        <taxon>Bacilli</taxon>
        <taxon>Bacillales</taxon>
        <taxon>Paenibacillaceae</taxon>
        <taxon>Paenibacillus</taxon>
    </lineage>
</organism>
<gene>
    <name evidence="4" type="ORF">AR543_18435</name>
</gene>
<evidence type="ECO:0000256" key="2">
    <source>
        <dbReference type="SAM" id="SignalP"/>
    </source>
</evidence>
<evidence type="ECO:0000313" key="4">
    <source>
        <dbReference type="EMBL" id="ANF97794.1"/>
    </source>
</evidence>
<dbReference type="SUPFAM" id="SSF51126">
    <property type="entry name" value="Pectin lyase-like"/>
    <property type="match status" value="1"/>
</dbReference>
<dbReference type="RefSeq" id="WP_060535888.1">
    <property type="nucleotide sequence ID" value="NZ_CP013023.1"/>
</dbReference>
<dbReference type="EMBL" id="CP013023">
    <property type="protein sequence ID" value="ANF97794.1"/>
    <property type="molecule type" value="Genomic_DNA"/>
</dbReference>
<dbReference type="AlphaFoldDB" id="A0A172ZJH4"/>
<keyword evidence="5" id="KW-1185">Reference proteome</keyword>
<dbReference type="InterPro" id="IPR011050">
    <property type="entry name" value="Pectin_lyase_fold/virulence"/>
</dbReference>
<dbReference type="PANTHER" id="PTHR36453:SF1">
    <property type="entry name" value="RIGHT HANDED BETA HELIX DOMAIN-CONTAINING PROTEIN"/>
    <property type="match status" value="1"/>
</dbReference>
<feature type="chain" id="PRO_5039026378" description="Right handed beta helix domain-containing protein" evidence="2">
    <location>
        <begin position="22"/>
        <end position="942"/>
    </location>
</feature>
<protein>
    <recommendedName>
        <fullName evidence="3">Right handed beta helix domain-containing protein</fullName>
    </recommendedName>
</protein>
<dbReference type="InterPro" id="IPR012334">
    <property type="entry name" value="Pectin_lyas_fold"/>
</dbReference>
<keyword evidence="2" id="KW-0732">Signal</keyword>
<dbReference type="PANTHER" id="PTHR36453">
    <property type="entry name" value="SECRETED PROTEIN-RELATED"/>
    <property type="match status" value="1"/>
</dbReference>
<feature type="compositionally biased region" description="Low complexity" evidence="1">
    <location>
        <begin position="412"/>
        <end position="434"/>
    </location>
</feature>
<feature type="region of interest" description="Disordered" evidence="1">
    <location>
        <begin position="383"/>
        <end position="469"/>
    </location>
</feature>
<evidence type="ECO:0000259" key="3">
    <source>
        <dbReference type="Pfam" id="PF13229"/>
    </source>
</evidence>
<dbReference type="InterPro" id="IPR006626">
    <property type="entry name" value="PbH1"/>
</dbReference>
<feature type="domain" description="Right handed beta helix" evidence="3">
    <location>
        <begin position="554"/>
        <end position="658"/>
    </location>
</feature>
<reference evidence="5" key="1">
    <citation type="submission" date="2015-10" db="EMBL/GenBank/DDBJ databases">
        <title>Genome of Paenibacillus bovis sp. nov.</title>
        <authorList>
            <person name="Wu Z."/>
            <person name="Gao C."/>
            <person name="Liu Z."/>
            <person name="Zheng H."/>
        </authorList>
    </citation>
    <scope>NUCLEOTIDE SEQUENCE [LARGE SCALE GENOMIC DNA]</scope>
    <source>
        <strain evidence="5">BD3526</strain>
    </source>
</reference>
<dbReference type="InterPro" id="IPR039448">
    <property type="entry name" value="Beta_helix"/>
</dbReference>
<dbReference type="Pfam" id="PF13229">
    <property type="entry name" value="Beta_helix"/>
    <property type="match status" value="1"/>
</dbReference>
<name>A0A172ZJH4_9BACL</name>
<proteinExistence type="predicted"/>
<dbReference type="STRING" id="1616788.AR543_18435"/>
<dbReference type="SMART" id="SM00710">
    <property type="entry name" value="PbH1"/>
    <property type="match status" value="8"/>
</dbReference>
<accession>A0A172ZJH4</accession>
<dbReference type="OrthoDB" id="9760240at2"/>
<dbReference type="Gene3D" id="2.160.20.10">
    <property type="entry name" value="Single-stranded right-handed beta-helix, Pectin lyase-like"/>
    <property type="match status" value="2"/>
</dbReference>